<accession>G0NJ79</accession>
<evidence type="ECO:0000313" key="1">
    <source>
        <dbReference type="EMBL" id="EGT32189.1"/>
    </source>
</evidence>
<protein>
    <recommendedName>
        <fullName evidence="3">F-box associated domain-containing protein</fullName>
    </recommendedName>
</protein>
<name>G0NJ79_CAEBE</name>
<dbReference type="OMA" id="RAVEWNE"/>
<dbReference type="InParanoid" id="G0NJ79"/>
<proteinExistence type="predicted"/>
<dbReference type="Proteomes" id="UP000008068">
    <property type="component" value="Unassembled WGS sequence"/>
</dbReference>
<gene>
    <name evidence="1" type="ORF">CAEBREN_05225</name>
</gene>
<sequence>MFDVLGMPTTALEIMLSMYRFHEKINFSLSCAKAKRALRYITPQSSVMNLKVAIEYDGLNNVVEVETVNGQSESVGRWSFYKRALDLETEEIIGDTYVEIDFPHHHPRSRSPLTNVRTFHVLRSAAAFIDHFYFIYPNLKLDISFVNLTFLDLEKMQSIHHCITGARELKFQNCTIPEDEMLTLQKLFHRHHHLVLKDSEFKFSKDFAVKSINLRIYDIMEDPIDFISKNFSLFQCEELDFGGFFSDKEILKILRCWKSGKNPLLKLLVLNYDGEPDEVFSPLRAVEWNEPGPRMFKLGEFELDCTGGRDIRGRNKAVGTVIFTEALRDRGCQQLVFVVWG</sequence>
<dbReference type="EMBL" id="GL379894">
    <property type="protein sequence ID" value="EGT32189.1"/>
    <property type="molecule type" value="Genomic_DNA"/>
</dbReference>
<evidence type="ECO:0000313" key="2">
    <source>
        <dbReference type="Proteomes" id="UP000008068"/>
    </source>
</evidence>
<keyword evidence="2" id="KW-1185">Reference proteome</keyword>
<dbReference type="AlphaFoldDB" id="G0NJ79"/>
<organism evidence="2">
    <name type="scientific">Caenorhabditis brenneri</name>
    <name type="common">Nematode worm</name>
    <dbReference type="NCBI Taxonomy" id="135651"/>
    <lineage>
        <taxon>Eukaryota</taxon>
        <taxon>Metazoa</taxon>
        <taxon>Ecdysozoa</taxon>
        <taxon>Nematoda</taxon>
        <taxon>Chromadorea</taxon>
        <taxon>Rhabditida</taxon>
        <taxon>Rhabditina</taxon>
        <taxon>Rhabditomorpha</taxon>
        <taxon>Rhabditoidea</taxon>
        <taxon>Rhabditidae</taxon>
        <taxon>Peloderinae</taxon>
        <taxon>Caenorhabditis</taxon>
    </lineage>
</organism>
<evidence type="ECO:0008006" key="3">
    <source>
        <dbReference type="Google" id="ProtNLM"/>
    </source>
</evidence>
<dbReference type="PANTHER" id="PTHR21503:SF8">
    <property type="entry name" value="F-BOX ASSOCIATED DOMAIN-CONTAINING PROTEIN-RELATED"/>
    <property type="match status" value="1"/>
</dbReference>
<reference evidence="2" key="1">
    <citation type="submission" date="2011-07" db="EMBL/GenBank/DDBJ databases">
        <authorList>
            <consortium name="Caenorhabditis brenneri Sequencing and Analysis Consortium"/>
            <person name="Wilson R.K."/>
        </authorList>
    </citation>
    <scope>NUCLEOTIDE SEQUENCE [LARGE SCALE GENOMIC DNA]</scope>
    <source>
        <strain evidence="2">PB2801</strain>
    </source>
</reference>
<dbReference type="HOGENOM" id="CLU_814388_0_0_1"/>
<dbReference type="PANTHER" id="PTHR21503">
    <property type="entry name" value="F-BOX-CONTAINING HYPOTHETICAL PROTEIN C.ELEGANS"/>
    <property type="match status" value="1"/>
</dbReference>